<evidence type="ECO:0000256" key="7">
    <source>
        <dbReference type="ARBA" id="ARBA00023128"/>
    </source>
</evidence>
<comment type="similarity">
    <text evidence="2">Belongs to the PPR family. P subfamily.</text>
</comment>
<evidence type="ECO:0000256" key="5">
    <source>
        <dbReference type="ARBA" id="ARBA00022833"/>
    </source>
</evidence>
<dbReference type="GO" id="GO:0030678">
    <property type="term" value="C:mitochondrial ribonuclease P complex"/>
    <property type="evidence" value="ECO:0007669"/>
    <property type="project" value="TreeGrafter"/>
</dbReference>
<dbReference type="InterPro" id="IPR031595">
    <property type="entry name" value="PRORP_C"/>
</dbReference>
<keyword evidence="5" id="KW-0862">Zinc</keyword>
<evidence type="ECO:0000256" key="4">
    <source>
        <dbReference type="ARBA" id="ARBA00022801"/>
    </source>
</evidence>
<dbReference type="Pfam" id="PF16953">
    <property type="entry name" value="PRORP"/>
    <property type="match status" value="1"/>
</dbReference>
<comment type="subcellular location">
    <subcellularLocation>
        <location evidence="1">Mitochondrion</location>
    </subcellularLocation>
</comment>
<accession>A0A6J1TIY7</accession>
<dbReference type="PANTHER" id="PTHR13547:SF1">
    <property type="entry name" value="MITOCHONDRIAL RIBONUCLEASE P CATALYTIC SUBUNIT"/>
    <property type="match status" value="1"/>
</dbReference>
<evidence type="ECO:0000256" key="6">
    <source>
        <dbReference type="ARBA" id="ARBA00022946"/>
    </source>
</evidence>
<evidence type="ECO:0000313" key="10">
    <source>
        <dbReference type="RefSeq" id="XP_026293474.1"/>
    </source>
</evidence>
<keyword evidence="9" id="KW-1185">Reference proteome</keyword>
<feature type="domain" description="PRORP" evidence="8">
    <location>
        <begin position="281"/>
        <end position="506"/>
    </location>
</feature>
<gene>
    <name evidence="10" type="primary">LOC113217685</name>
</gene>
<keyword evidence="4" id="KW-0378">Hydrolase</keyword>
<name>A0A6J1TIY7_FRAOC</name>
<evidence type="ECO:0000256" key="1">
    <source>
        <dbReference type="ARBA" id="ARBA00004173"/>
    </source>
</evidence>
<proteinExistence type="inferred from homology"/>
<keyword evidence="6" id="KW-0809">Transit peptide</keyword>
<evidence type="ECO:0000313" key="9">
    <source>
        <dbReference type="Proteomes" id="UP000504606"/>
    </source>
</evidence>
<keyword evidence="7" id="KW-0496">Mitochondrion</keyword>
<dbReference type="PANTHER" id="PTHR13547">
    <property type="match status" value="1"/>
</dbReference>
<dbReference type="GeneID" id="113217685"/>
<dbReference type="CTD" id="31568"/>
<dbReference type="GO" id="GO:0001682">
    <property type="term" value="P:tRNA 5'-leader removal"/>
    <property type="evidence" value="ECO:0007669"/>
    <property type="project" value="TreeGrafter"/>
</dbReference>
<dbReference type="KEGG" id="foc:113217685"/>
<dbReference type="AlphaFoldDB" id="A0A6J1TIY7"/>
<dbReference type="GO" id="GO:0004526">
    <property type="term" value="F:ribonuclease P activity"/>
    <property type="evidence" value="ECO:0007669"/>
    <property type="project" value="TreeGrafter"/>
</dbReference>
<dbReference type="RefSeq" id="XP_026293474.1">
    <property type="nucleotide sequence ID" value="XM_026437689.2"/>
</dbReference>
<dbReference type="Proteomes" id="UP000504606">
    <property type="component" value="Unplaced"/>
</dbReference>
<dbReference type="OrthoDB" id="46913at2759"/>
<evidence type="ECO:0000259" key="8">
    <source>
        <dbReference type="Pfam" id="PF16953"/>
    </source>
</evidence>
<keyword evidence="3" id="KW-0479">Metal-binding</keyword>
<dbReference type="Gene3D" id="3.40.50.11980">
    <property type="match status" value="1"/>
</dbReference>
<evidence type="ECO:0000256" key="3">
    <source>
        <dbReference type="ARBA" id="ARBA00022723"/>
    </source>
</evidence>
<evidence type="ECO:0000256" key="2">
    <source>
        <dbReference type="ARBA" id="ARBA00007626"/>
    </source>
</evidence>
<sequence length="565" mass="65285">MKLTVTFKSQVLLEMRLPLRLFARNTVDFIGPNVSDATRRHDHSGRNAFITVMNVLNVKKTLTTPEWSRLKNIFESPGFSFNAISVIMKKGCGLSEARKLKSALEENSSLNPITKAQMLRAYGFFAKECTETDHKFIEDTIDEVLSKFPVLTADLSAGLLVALISTPSWKQQADLILQKTGSELNHRLLSLYALLAFEHNEYDLGWESMRKNVNTGTNFLPSLYQCIIEKHESYPKENLIYKLIDFLDGKSFMMTSRAAEHLSNILDSTDKFVSRFATVGLSGHCSCCNRRLQKVSLTEEEYQKLLSDIHERFDLKCKFSSYEEEEVSHFKEFLEQCPQFSIVVDGLNMFYRVSNRTETNSYQIIKKLLYKLEQQGHKILVIARSHLRGNKFFCQAFKGHMIYFLNDRTKDDTFTIYSALSKGQDTLVLSNDFFGTYHDSVKGENKLLFRKWQLSNQMIGTGYLSLNFVAPKFSPVGQKSEDGSSIHIPLVTDDQYKSYAPYAWLCIQQVSMEEKRRAWRKWPKTTFLHEIESKPGVESFRLHAHNVKNSFKRHQDHKRSNVRYN</sequence>
<organism evidence="9 10">
    <name type="scientific">Frankliniella occidentalis</name>
    <name type="common">Western flower thrips</name>
    <name type="synonym">Euthrips occidentalis</name>
    <dbReference type="NCBI Taxonomy" id="133901"/>
    <lineage>
        <taxon>Eukaryota</taxon>
        <taxon>Metazoa</taxon>
        <taxon>Ecdysozoa</taxon>
        <taxon>Arthropoda</taxon>
        <taxon>Hexapoda</taxon>
        <taxon>Insecta</taxon>
        <taxon>Pterygota</taxon>
        <taxon>Neoptera</taxon>
        <taxon>Paraneoptera</taxon>
        <taxon>Thysanoptera</taxon>
        <taxon>Terebrantia</taxon>
        <taxon>Thripoidea</taxon>
        <taxon>Thripidae</taxon>
        <taxon>Frankliniella</taxon>
    </lineage>
</organism>
<reference evidence="10" key="1">
    <citation type="submission" date="2025-08" db="UniProtKB">
        <authorList>
            <consortium name="RefSeq"/>
        </authorList>
    </citation>
    <scope>IDENTIFICATION</scope>
    <source>
        <tissue evidence="10">Whole organism</tissue>
    </source>
</reference>
<dbReference type="GO" id="GO:0097745">
    <property type="term" value="P:mitochondrial tRNA 5'-end processing"/>
    <property type="evidence" value="ECO:0007669"/>
    <property type="project" value="TreeGrafter"/>
</dbReference>
<dbReference type="GO" id="GO:0046872">
    <property type="term" value="F:metal ion binding"/>
    <property type="evidence" value="ECO:0007669"/>
    <property type="project" value="UniProtKB-KW"/>
</dbReference>
<protein>
    <submittedName>
        <fullName evidence="10">Mitochondrial ribonuclease P catalytic subunit isoform X1</fullName>
    </submittedName>
</protein>